<dbReference type="InterPro" id="IPR050076">
    <property type="entry name" value="ArchSynthase1/Queuine_TRR"/>
</dbReference>
<protein>
    <recommendedName>
        <fullName evidence="2">tRNA-guanine(15) transglycosylase-like domain-containing protein</fullName>
    </recommendedName>
</protein>
<dbReference type="Gene3D" id="3.20.20.105">
    <property type="entry name" value="Queuine tRNA-ribosyltransferase-like"/>
    <property type="match status" value="1"/>
</dbReference>
<feature type="domain" description="tRNA-guanine(15) transglycosylase-like" evidence="2">
    <location>
        <begin position="26"/>
        <end position="372"/>
    </location>
</feature>
<name>A0A420ZD64_UNCK3</name>
<reference evidence="3 4" key="1">
    <citation type="submission" date="2018-06" db="EMBL/GenBank/DDBJ databases">
        <title>Extensive metabolic versatility and redundancy in microbially diverse, dynamic hydrothermal sediments.</title>
        <authorList>
            <person name="Dombrowski N."/>
            <person name="Teske A."/>
            <person name="Baker B.J."/>
        </authorList>
    </citation>
    <scope>NUCLEOTIDE SEQUENCE [LARGE SCALE GENOMIC DNA]</scope>
    <source>
        <strain evidence="3">B79_G16</strain>
    </source>
</reference>
<dbReference type="EMBL" id="QMNG01000004">
    <property type="protein sequence ID" value="RLC37474.1"/>
    <property type="molecule type" value="Genomic_DNA"/>
</dbReference>
<dbReference type="PANTHER" id="PTHR46499">
    <property type="entry name" value="QUEUINE TRNA-RIBOSYLTRANSFERASE"/>
    <property type="match status" value="1"/>
</dbReference>
<dbReference type="InterPro" id="IPR002616">
    <property type="entry name" value="tRNA_ribo_trans-like"/>
</dbReference>
<evidence type="ECO:0000256" key="1">
    <source>
        <dbReference type="ARBA" id="ARBA00022694"/>
    </source>
</evidence>
<evidence type="ECO:0000313" key="3">
    <source>
        <dbReference type="EMBL" id="RLC37474.1"/>
    </source>
</evidence>
<gene>
    <name evidence="3" type="ORF">DRH29_01985</name>
</gene>
<evidence type="ECO:0000259" key="2">
    <source>
        <dbReference type="Pfam" id="PF01702"/>
    </source>
</evidence>
<dbReference type="GO" id="GO:0002099">
    <property type="term" value="P:tRNA wobble guanine modification"/>
    <property type="evidence" value="ECO:0007669"/>
    <property type="project" value="TreeGrafter"/>
</dbReference>
<dbReference type="PANTHER" id="PTHR46499:SF1">
    <property type="entry name" value="QUEUINE TRNA-RIBOSYLTRANSFERASE"/>
    <property type="match status" value="1"/>
</dbReference>
<dbReference type="InterPro" id="IPR036511">
    <property type="entry name" value="TGT-like_sf"/>
</dbReference>
<comment type="caution">
    <text evidence="3">The sequence shown here is derived from an EMBL/GenBank/DDBJ whole genome shotgun (WGS) entry which is preliminary data.</text>
</comment>
<dbReference type="AlphaFoldDB" id="A0A420ZD64"/>
<evidence type="ECO:0000313" key="4">
    <source>
        <dbReference type="Proteomes" id="UP000281261"/>
    </source>
</evidence>
<accession>A0A420ZD64</accession>
<sequence>MGYIGFAKRKRFFMSIDFEIRAKDGRARAGVITTKRGEIKTPTVTVNFTPALLRSGLEPAQVKELGVDLVLVNTLHTYLSNVGDIHEFLGWAGPVMADSGGFQMISLADKLNVKNHGIEFIIDEKKLFFTPEKILDIQRNMSVDLMMPLDYVVSVRKKNIWLFVKSVIRTERWFKQTHTTDFDNLYYIVQGGTSSLARYLSLKNANAWLSRGISAVALGGISLGETKDEIYQTVKFCCDRLPEDKPRHLLGVGEPDDLIRCIGLGVDTFDCVVATREARHGRVWTGKGPIRLLKSDYAEDRRVIDEDCDCPTCRAGKTRAELRAGLKLGNSDTKIDLMLHNIRFMMRLMEQARQAIEDGVYSQFQNRFWRSRK</sequence>
<proteinExistence type="predicted"/>
<dbReference type="Proteomes" id="UP000281261">
    <property type="component" value="Unassembled WGS sequence"/>
</dbReference>
<dbReference type="SUPFAM" id="SSF51713">
    <property type="entry name" value="tRNA-guanine transglycosylase"/>
    <property type="match status" value="1"/>
</dbReference>
<dbReference type="Pfam" id="PF01702">
    <property type="entry name" value="TGT"/>
    <property type="match status" value="1"/>
</dbReference>
<keyword evidence="1" id="KW-0819">tRNA processing</keyword>
<dbReference type="NCBIfam" id="TIGR00449">
    <property type="entry name" value="tgt_general"/>
    <property type="match status" value="1"/>
</dbReference>
<organism evidence="3 4">
    <name type="scientific">candidate division Kazan bacterium</name>
    <dbReference type="NCBI Taxonomy" id="2202143"/>
    <lineage>
        <taxon>Bacteria</taxon>
        <taxon>Bacteria division Kazan-3B-28</taxon>
    </lineage>
</organism>
<dbReference type="GO" id="GO:0005737">
    <property type="term" value="C:cytoplasm"/>
    <property type="evidence" value="ECO:0007669"/>
    <property type="project" value="TreeGrafter"/>
</dbReference>